<keyword evidence="2 3" id="KW-0802">TPR repeat</keyword>
<name>A0A1T0A1J6_GLAPU</name>
<dbReference type="SMART" id="SM00028">
    <property type="entry name" value="TPR"/>
    <property type="match status" value="2"/>
</dbReference>
<keyword evidence="1" id="KW-0677">Repeat</keyword>
<dbReference type="InterPro" id="IPR011990">
    <property type="entry name" value="TPR-like_helical_dom_sf"/>
</dbReference>
<keyword evidence="4" id="KW-0472">Membrane</keyword>
<dbReference type="GO" id="GO:0005886">
    <property type="term" value="C:plasma membrane"/>
    <property type="evidence" value="ECO:0007669"/>
    <property type="project" value="TreeGrafter"/>
</dbReference>
<sequence length="248" mass="28916">MIRNELNRTYYQQAERFADTFAEKERTEYLAELASRQAFEQQNEVVSQWQKNPLKRPLVVTVLLIALVSSIIYYWQTGRYSLAIQGEQAFAQFQQQRAEESSEQRNDHYITNLQHQLRQNANDGKLWFELGQAYSLNNDFEAALTCFHNAQTVLGEKASILGAMATADYYLNKQRLSPQAKAWLERALQIDDKESASLLLLASDAFLHNDFKQAIHYWEKVLDNQNEALDRKEIIQSIKMAEQMLREK</sequence>
<feature type="transmembrane region" description="Helical" evidence="4">
    <location>
        <begin position="58"/>
        <end position="75"/>
    </location>
</feature>
<organism evidence="6 7">
    <name type="scientific">Glaesserella parasuis</name>
    <name type="common">Haemophilus parasuis</name>
    <dbReference type="NCBI Taxonomy" id="738"/>
    <lineage>
        <taxon>Bacteria</taxon>
        <taxon>Pseudomonadati</taxon>
        <taxon>Pseudomonadota</taxon>
        <taxon>Gammaproteobacteria</taxon>
        <taxon>Pasteurellales</taxon>
        <taxon>Pasteurellaceae</taxon>
        <taxon>Glaesserella</taxon>
    </lineage>
</organism>
<protein>
    <submittedName>
        <fullName evidence="6">Cytochrome C biogenesis protein</fullName>
    </submittedName>
</protein>
<dbReference type="RefSeq" id="WP_078208696.1">
    <property type="nucleotide sequence ID" value="NZ_CBCRUP010000023.1"/>
</dbReference>
<evidence type="ECO:0000256" key="1">
    <source>
        <dbReference type="ARBA" id="ARBA00022737"/>
    </source>
</evidence>
<reference evidence="6" key="1">
    <citation type="submission" date="2022-09" db="EMBL/GenBank/DDBJ databases">
        <title>Molecular characterization of Glaesserella parasuis strains circulating in commercial swine farms using whole-genome sequencing.</title>
        <authorList>
            <person name="Mugabi R."/>
            <person name="Clavijo M."/>
            <person name="Li G."/>
        </authorList>
    </citation>
    <scope>NUCLEOTIDE SEQUENCE</scope>
    <source>
        <strain evidence="6">0435-53</strain>
    </source>
</reference>
<evidence type="ECO:0000256" key="3">
    <source>
        <dbReference type="PROSITE-ProRule" id="PRU00339"/>
    </source>
</evidence>
<keyword evidence="4" id="KW-0812">Transmembrane</keyword>
<dbReference type="Pfam" id="PF23914">
    <property type="entry name" value="TPR_CcmH_CycH"/>
    <property type="match status" value="1"/>
</dbReference>
<dbReference type="AlphaFoldDB" id="A0A1T0A1J6"/>
<dbReference type="InterPro" id="IPR051263">
    <property type="entry name" value="C-type_cytochrome_biogenesis"/>
</dbReference>
<dbReference type="PROSITE" id="PS50005">
    <property type="entry name" value="TPR"/>
    <property type="match status" value="1"/>
</dbReference>
<comment type="caution">
    <text evidence="6">The sequence shown here is derived from an EMBL/GenBank/DDBJ whole genome shotgun (WGS) entry which is preliminary data.</text>
</comment>
<proteinExistence type="predicted"/>
<dbReference type="Gene3D" id="1.25.40.10">
    <property type="entry name" value="Tetratricopeptide repeat domain"/>
    <property type="match status" value="1"/>
</dbReference>
<dbReference type="SUPFAM" id="SSF48452">
    <property type="entry name" value="TPR-like"/>
    <property type="match status" value="1"/>
</dbReference>
<evidence type="ECO:0000313" key="6">
    <source>
        <dbReference type="EMBL" id="MDD2167586.1"/>
    </source>
</evidence>
<evidence type="ECO:0000259" key="5">
    <source>
        <dbReference type="Pfam" id="PF23914"/>
    </source>
</evidence>
<dbReference type="PANTHER" id="PTHR47870">
    <property type="entry name" value="CYTOCHROME C-TYPE BIOGENESIS PROTEIN CCMH"/>
    <property type="match status" value="1"/>
</dbReference>
<keyword evidence="4" id="KW-1133">Transmembrane helix</keyword>
<evidence type="ECO:0000256" key="2">
    <source>
        <dbReference type="ARBA" id="ARBA00022803"/>
    </source>
</evidence>
<accession>A0A1T0A1J6</accession>
<dbReference type="Proteomes" id="UP001148834">
    <property type="component" value="Unassembled WGS sequence"/>
</dbReference>
<dbReference type="InterPro" id="IPR056413">
    <property type="entry name" value="TPR_CcmH_CycH"/>
</dbReference>
<evidence type="ECO:0000256" key="4">
    <source>
        <dbReference type="SAM" id="Phobius"/>
    </source>
</evidence>
<feature type="domain" description="Cytochrome c-type biogenesis protein H TPR" evidence="5">
    <location>
        <begin position="92"/>
        <end position="223"/>
    </location>
</feature>
<gene>
    <name evidence="6" type="ORF">N5925_02970</name>
</gene>
<dbReference type="EMBL" id="JAODIR010000009">
    <property type="protein sequence ID" value="MDD2167586.1"/>
    <property type="molecule type" value="Genomic_DNA"/>
</dbReference>
<dbReference type="InterPro" id="IPR019734">
    <property type="entry name" value="TPR_rpt"/>
</dbReference>
<feature type="repeat" description="TPR" evidence="3">
    <location>
        <begin position="124"/>
        <end position="157"/>
    </location>
</feature>
<dbReference type="PANTHER" id="PTHR47870:SF2">
    <property type="entry name" value="FORMATE-DEPENDENT NITRITE REDUCTASE COMPLEX SUBUNIT NRFF"/>
    <property type="match status" value="1"/>
</dbReference>
<evidence type="ECO:0000313" key="7">
    <source>
        <dbReference type="Proteomes" id="UP001148834"/>
    </source>
</evidence>